<feature type="region of interest" description="Disordered" evidence="3">
    <location>
        <begin position="1"/>
        <end position="25"/>
    </location>
</feature>
<dbReference type="SMART" id="SM00230">
    <property type="entry name" value="CysPc"/>
    <property type="match status" value="1"/>
</dbReference>
<dbReference type="InterPro" id="IPR038765">
    <property type="entry name" value="Papain-like_cys_pep_sf"/>
</dbReference>
<sequence length="285" mass="32042">MAKSHQQLTEMDSRLTTPRRSESFRSATNKLDISYQSAVSATPGGLTYGTLRERALARRVFFEDASFPANDTSLAIRYKSFSEPIEWMRPHDISKRPKFISKNPGNFAVQSGSLSDTWLLPAFSCLTVAPTLIRKCIPEEQAFNEQYAGIFRFRFWRYGEWVEVVVDDRLPTHKGQLIFLRNSDPNEFWAPLLEKAYAKLYGSYSAIHGGQLHGALQDLTGGVTDTFQFREHATTLQRVIDLSMCRATLMAATIAAPVGSVPHRQLPNGLVTGRDLVYGAKFQTI</sequence>
<protein>
    <submittedName>
        <fullName evidence="5">CAuncharacterized</fullName>
    </submittedName>
</protein>
<evidence type="ECO:0000313" key="5">
    <source>
        <dbReference type="EMBL" id="WAR02299.1"/>
    </source>
</evidence>
<name>A0ABY7E1K0_MYAAR</name>
<evidence type="ECO:0000256" key="3">
    <source>
        <dbReference type="SAM" id="MobiDB-lite"/>
    </source>
</evidence>
<comment type="caution">
    <text evidence="2">Lacks conserved residue(s) required for the propagation of feature annotation.</text>
</comment>
<dbReference type="InterPro" id="IPR022684">
    <property type="entry name" value="Calpain_cysteine_protease"/>
</dbReference>
<proteinExistence type="inferred from homology"/>
<dbReference type="CDD" id="cd00044">
    <property type="entry name" value="CysPc"/>
    <property type="match status" value="1"/>
</dbReference>
<feature type="domain" description="Calpain catalytic" evidence="4">
    <location>
        <begin position="61"/>
        <end position="274"/>
    </location>
</feature>
<dbReference type="EMBL" id="CP111015">
    <property type="protein sequence ID" value="WAR02299.1"/>
    <property type="molecule type" value="Genomic_DNA"/>
</dbReference>
<evidence type="ECO:0000256" key="1">
    <source>
        <dbReference type="ARBA" id="ARBA00007623"/>
    </source>
</evidence>
<dbReference type="PANTHER" id="PTHR10183">
    <property type="entry name" value="CALPAIN"/>
    <property type="match status" value="1"/>
</dbReference>
<evidence type="ECO:0000256" key="2">
    <source>
        <dbReference type="PROSITE-ProRule" id="PRU00239"/>
    </source>
</evidence>
<dbReference type="PROSITE" id="PS50203">
    <property type="entry name" value="CALPAIN_CAT"/>
    <property type="match status" value="1"/>
</dbReference>
<dbReference type="SUPFAM" id="SSF54001">
    <property type="entry name" value="Cysteine proteinases"/>
    <property type="match status" value="1"/>
</dbReference>
<dbReference type="PRINTS" id="PR00704">
    <property type="entry name" value="CALPAIN"/>
</dbReference>
<dbReference type="PANTHER" id="PTHR10183:SF424">
    <property type="entry name" value="CALPAIN-B-LIKE PROTEIN"/>
    <property type="match status" value="1"/>
</dbReference>
<dbReference type="InterPro" id="IPR001300">
    <property type="entry name" value="Peptidase_C2_calpain_cat"/>
</dbReference>
<dbReference type="Pfam" id="PF00648">
    <property type="entry name" value="Peptidase_C2"/>
    <property type="match status" value="1"/>
</dbReference>
<keyword evidence="6" id="KW-1185">Reference proteome</keyword>
<reference evidence="5" key="1">
    <citation type="submission" date="2022-11" db="EMBL/GenBank/DDBJ databases">
        <title>Centuries of genome instability and evolution in soft-shell clam transmissible cancer (bioRxiv).</title>
        <authorList>
            <person name="Hart S.F.M."/>
            <person name="Yonemitsu M.A."/>
            <person name="Giersch R.M."/>
            <person name="Beal B.F."/>
            <person name="Arriagada G."/>
            <person name="Davis B.W."/>
            <person name="Ostrander E.A."/>
            <person name="Goff S.P."/>
            <person name="Metzger M.J."/>
        </authorList>
    </citation>
    <scope>NUCLEOTIDE SEQUENCE</scope>
    <source>
        <strain evidence="5">MELC-2E11</strain>
        <tissue evidence="5">Siphon/mantle</tissue>
    </source>
</reference>
<evidence type="ECO:0000259" key="4">
    <source>
        <dbReference type="PROSITE" id="PS50203"/>
    </source>
</evidence>
<dbReference type="Proteomes" id="UP001164746">
    <property type="component" value="Chromosome 4"/>
</dbReference>
<evidence type="ECO:0000313" key="6">
    <source>
        <dbReference type="Proteomes" id="UP001164746"/>
    </source>
</evidence>
<gene>
    <name evidence="5" type="ORF">MAR_008857</name>
</gene>
<organism evidence="5 6">
    <name type="scientific">Mya arenaria</name>
    <name type="common">Soft-shell clam</name>
    <dbReference type="NCBI Taxonomy" id="6604"/>
    <lineage>
        <taxon>Eukaryota</taxon>
        <taxon>Metazoa</taxon>
        <taxon>Spiralia</taxon>
        <taxon>Lophotrochozoa</taxon>
        <taxon>Mollusca</taxon>
        <taxon>Bivalvia</taxon>
        <taxon>Autobranchia</taxon>
        <taxon>Heteroconchia</taxon>
        <taxon>Euheterodonta</taxon>
        <taxon>Imparidentia</taxon>
        <taxon>Neoheterodontei</taxon>
        <taxon>Myida</taxon>
        <taxon>Myoidea</taxon>
        <taxon>Myidae</taxon>
        <taxon>Mya</taxon>
    </lineage>
</organism>
<comment type="similarity">
    <text evidence="1">Belongs to the peptidase C2 family.</text>
</comment>
<accession>A0ABY7E1K0</accession>